<evidence type="ECO:0000313" key="2">
    <source>
        <dbReference type="EMBL" id="TWJ08079.1"/>
    </source>
</evidence>
<keyword evidence="1" id="KW-1133">Transmembrane helix</keyword>
<name>A0A562UR37_9ACTN</name>
<keyword evidence="1" id="KW-0812">Transmembrane</keyword>
<evidence type="ECO:0000313" key="3">
    <source>
        <dbReference type="Proteomes" id="UP000321617"/>
    </source>
</evidence>
<reference evidence="2 3" key="1">
    <citation type="journal article" date="2013" name="Stand. Genomic Sci.">
        <title>Genomic Encyclopedia of Type Strains, Phase I: The one thousand microbial genomes (KMG-I) project.</title>
        <authorList>
            <person name="Kyrpides N.C."/>
            <person name="Woyke T."/>
            <person name="Eisen J.A."/>
            <person name="Garrity G."/>
            <person name="Lilburn T.G."/>
            <person name="Beck B.J."/>
            <person name="Whitman W.B."/>
            <person name="Hugenholtz P."/>
            <person name="Klenk H.P."/>
        </authorList>
    </citation>
    <scope>NUCLEOTIDE SEQUENCE [LARGE SCALE GENOMIC DNA]</scope>
    <source>
        <strain evidence="2 3">DSM 45044</strain>
    </source>
</reference>
<dbReference type="AlphaFoldDB" id="A0A562UR37"/>
<dbReference type="Proteomes" id="UP000321617">
    <property type="component" value="Unassembled WGS sequence"/>
</dbReference>
<keyword evidence="3" id="KW-1185">Reference proteome</keyword>
<feature type="transmembrane region" description="Helical" evidence="1">
    <location>
        <begin position="36"/>
        <end position="54"/>
    </location>
</feature>
<gene>
    <name evidence="2" type="ORF">LX16_4299</name>
</gene>
<protein>
    <submittedName>
        <fullName evidence="2">Uncharacterized protein</fullName>
    </submittedName>
</protein>
<sequence>MNPSMPVKIMVVLSALYGVGWAIIGMVDAEGLHTPMLIAGVIFGLLWVVVAMFARSDEASS</sequence>
<dbReference type="EMBL" id="VLLL01000008">
    <property type="protein sequence ID" value="TWJ08079.1"/>
    <property type="molecule type" value="Genomic_DNA"/>
</dbReference>
<proteinExistence type="predicted"/>
<evidence type="ECO:0000256" key="1">
    <source>
        <dbReference type="SAM" id="Phobius"/>
    </source>
</evidence>
<comment type="caution">
    <text evidence="2">The sequence shown here is derived from an EMBL/GenBank/DDBJ whole genome shotgun (WGS) entry which is preliminary data.</text>
</comment>
<feature type="transmembrane region" description="Helical" evidence="1">
    <location>
        <begin position="7"/>
        <end position="24"/>
    </location>
</feature>
<accession>A0A562UR37</accession>
<keyword evidence="1" id="KW-0472">Membrane</keyword>
<organism evidence="2 3">
    <name type="scientific">Stackebrandtia albiflava</name>
    <dbReference type="NCBI Taxonomy" id="406432"/>
    <lineage>
        <taxon>Bacteria</taxon>
        <taxon>Bacillati</taxon>
        <taxon>Actinomycetota</taxon>
        <taxon>Actinomycetes</taxon>
        <taxon>Glycomycetales</taxon>
        <taxon>Glycomycetaceae</taxon>
        <taxon>Stackebrandtia</taxon>
    </lineage>
</organism>